<evidence type="ECO:0000256" key="4">
    <source>
        <dbReference type="ARBA" id="ARBA00022692"/>
    </source>
</evidence>
<dbReference type="GO" id="GO:0005886">
    <property type="term" value="C:plasma membrane"/>
    <property type="evidence" value="ECO:0007669"/>
    <property type="project" value="UniProtKB-SubCell"/>
</dbReference>
<feature type="coiled-coil region" evidence="11">
    <location>
        <begin position="87"/>
        <end position="114"/>
    </location>
</feature>
<keyword evidence="11" id="KW-0175">Coiled coil</keyword>
<name>A0A026VU38_OOCBI</name>
<reference evidence="12 13" key="1">
    <citation type="journal article" date="2014" name="Curr. Biol.">
        <title>The genome of the clonal raider ant Cerapachys biroi.</title>
        <authorList>
            <person name="Oxley P.R."/>
            <person name="Ji L."/>
            <person name="Fetter-Pruneda I."/>
            <person name="McKenzie S.K."/>
            <person name="Li C."/>
            <person name="Hu H."/>
            <person name="Zhang G."/>
            <person name="Kronauer D.J."/>
        </authorList>
    </citation>
    <scope>NUCLEOTIDE SEQUENCE [LARGE SCALE GENOMIC DNA]</scope>
</reference>
<protein>
    <recommendedName>
        <fullName evidence="10">Odorant receptor</fullName>
    </recommendedName>
</protein>
<keyword evidence="7 10" id="KW-0472">Membrane</keyword>
<evidence type="ECO:0000256" key="3">
    <source>
        <dbReference type="ARBA" id="ARBA00022606"/>
    </source>
</evidence>
<feature type="transmembrane region" description="Helical" evidence="10">
    <location>
        <begin position="300"/>
        <end position="321"/>
    </location>
</feature>
<evidence type="ECO:0000256" key="1">
    <source>
        <dbReference type="ARBA" id="ARBA00004651"/>
    </source>
</evidence>
<evidence type="ECO:0000256" key="11">
    <source>
        <dbReference type="SAM" id="Coils"/>
    </source>
</evidence>
<dbReference type="PANTHER" id="PTHR21137">
    <property type="entry name" value="ODORANT RECEPTOR"/>
    <property type="match status" value="1"/>
</dbReference>
<keyword evidence="2" id="KW-1003">Cell membrane</keyword>
<keyword evidence="5 10" id="KW-0552">Olfaction</keyword>
<feature type="transmembrane region" description="Helical" evidence="10">
    <location>
        <begin position="127"/>
        <end position="147"/>
    </location>
</feature>
<keyword evidence="4 10" id="KW-0812">Transmembrane</keyword>
<feature type="transmembrane region" description="Helical" evidence="10">
    <location>
        <begin position="176"/>
        <end position="209"/>
    </location>
</feature>
<dbReference type="AlphaFoldDB" id="A0A026VU38"/>
<evidence type="ECO:0000256" key="8">
    <source>
        <dbReference type="ARBA" id="ARBA00023170"/>
    </source>
</evidence>
<dbReference type="PANTHER" id="PTHR21137:SF35">
    <property type="entry name" value="ODORANT RECEPTOR 19A-RELATED"/>
    <property type="match status" value="1"/>
</dbReference>
<evidence type="ECO:0000256" key="2">
    <source>
        <dbReference type="ARBA" id="ARBA00022475"/>
    </source>
</evidence>
<dbReference type="GO" id="GO:0004984">
    <property type="term" value="F:olfactory receptor activity"/>
    <property type="evidence" value="ECO:0007669"/>
    <property type="project" value="InterPro"/>
</dbReference>
<keyword evidence="8 10" id="KW-0675">Receptor</keyword>
<dbReference type="Pfam" id="PF02949">
    <property type="entry name" value="7tm_6"/>
    <property type="match status" value="1"/>
</dbReference>
<evidence type="ECO:0000256" key="7">
    <source>
        <dbReference type="ARBA" id="ARBA00023136"/>
    </source>
</evidence>
<sequence>MKVCLRERYLTFNRILLLTIGLWPYQQSTLTQLQMVVLLSILITFIIFQFSRLIFVDYTYGFVLRMLSISSLFVLYVTKYISFWINIDAIKCTLERLQDVYNELTDKNEIAIYEEYGKLAKQYTIKFILVQASILSFAFVMESWPFIFDIVIPKNDTYTRHLINSLTSYYLIQEKYFFFVLLHMNAAHAVGSFILSGIGTLMISYVTYISGMFKIACFRLERAMAADTLQNIYLKNHFVTNKYIIGAVQIHRKATEFAEFLVYNFEKSVLFIIGTTVLCVSLNLYRMSQIEKPLEEIEEASTHFFIMFFVLLYMFVCNYVGQEIIDNNKKLFITAYNIPWYQAPLHVQKLILILLQKNYKPFALNFHGIFVASLECFATLVSASVSYFTIMISLQ</sequence>
<evidence type="ECO:0000313" key="13">
    <source>
        <dbReference type="Proteomes" id="UP000053097"/>
    </source>
</evidence>
<evidence type="ECO:0000256" key="5">
    <source>
        <dbReference type="ARBA" id="ARBA00022725"/>
    </source>
</evidence>
<accession>A0A026VU38</accession>
<feature type="transmembrane region" description="Helical" evidence="10">
    <location>
        <begin position="62"/>
        <end position="81"/>
    </location>
</feature>
<keyword evidence="3 10" id="KW-0716">Sensory transduction</keyword>
<evidence type="ECO:0000256" key="6">
    <source>
        <dbReference type="ARBA" id="ARBA00022989"/>
    </source>
</evidence>
<dbReference type="GO" id="GO:0005549">
    <property type="term" value="F:odorant binding"/>
    <property type="evidence" value="ECO:0007669"/>
    <property type="project" value="InterPro"/>
</dbReference>
<proteinExistence type="inferred from homology"/>
<organism evidence="12 13">
    <name type="scientific">Ooceraea biroi</name>
    <name type="common">Clonal raider ant</name>
    <name type="synonym">Cerapachys biroi</name>
    <dbReference type="NCBI Taxonomy" id="2015173"/>
    <lineage>
        <taxon>Eukaryota</taxon>
        <taxon>Metazoa</taxon>
        <taxon>Ecdysozoa</taxon>
        <taxon>Arthropoda</taxon>
        <taxon>Hexapoda</taxon>
        <taxon>Insecta</taxon>
        <taxon>Pterygota</taxon>
        <taxon>Neoptera</taxon>
        <taxon>Endopterygota</taxon>
        <taxon>Hymenoptera</taxon>
        <taxon>Apocrita</taxon>
        <taxon>Aculeata</taxon>
        <taxon>Formicoidea</taxon>
        <taxon>Formicidae</taxon>
        <taxon>Dorylinae</taxon>
        <taxon>Ooceraea</taxon>
    </lineage>
</organism>
<feature type="transmembrane region" description="Helical" evidence="10">
    <location>
        <begin position="269"/>
        <end position="288"/>
    </location>
</feature>
<keyword evidence="9 10" id="KW-0807">Transducer</keyword>
<feature type="transmembrane region" description="Helical" evidence="10">
    <location>
        <begin position="362"/>
        <end position="390"/>
    </location>
</feature>
<evidence type="ECO:0000256" key="10">
    <source>
        <dbReference type="RuleBase" id="RU351113"/>
    </source>
</evidence>
<comment type="similarity">
    <text evidence="10">Belongs to the insect chemoreceptor superfamily. Heteromeric odorant receptor channel (TC 1.A.69) family.</text>
</comment>
<keyword evidence="6 10" id="KW-1133">Transmembrane helix</keyword>
<comment type="subcellular location">
    <subcellularLocation>
        <location evidence="1 10">Cell membrane</location>
        <topology evidence="1 10">Multi-pass membrane protein</topology>
    </subcellularLocation>
</comment>
<dbReference type="GO" id="GO:0007165">
    <property type="term" value="P:signal transduction"/>
    <property type="evidence" value="ECO:0007669"/>
    <property type="project" value="UniProtKB-KW"/>
</dbReference>
<gene>
    <name evidence="12" type="ORF">X777_17007</name>
</gene>
<dbReference type="Proteomes" id="UP000053097">
    <property type="component" value="Unassembled WGS sequence"/>
</dbReference>
<feature type="transmembrane region" description="Helical" evidence="10">
    <location>
        <begin position="36"/>
        <end position="56"/>
    </location>
</feature>
<evidence type="ECO:0000256" key="9">
    <source>
        <dbReference type="ARBA" id="ARBA00023224"/>
    </source>
</evidence>
<evidence type="ECO:0000313" key="12">
    <source>
        <dbReference type="EMBL" id="EZA47031.1"/>
    </source>
</evidence>
<dbReference type="EMBL" id="KK107967">
    <property type="protein sequence ID" value="EZA47031.1"/>
    <property type="molecule type" value="Genomic_DNA"/>
</dbReference>
<dbReference type="OrthoDB" id="7699053at2759"/>
<keyword evidence="13" id="KW-1185">Reference proteome</keyword>
<dbReference type="InterPro" id="IPR004117">
    <property type="entry name" value="7tm6_olfct_rcpt"/>
</dbReference>